<dbReference type="SFLD" id="SFLDG01136">
    <property type="entry name" value="C1.6:_Phosphoserine_Phosphatas"/>
    <property type="match status" value="1"/>
</dbReference>
<feature type="active site" description="Proton donor" evidence="13">
    <location>
        <position position="110"/>
    </location>
</feature>
<dbReference type="EC" id="3.1.3.3" evidence="4"/>
<proteinExistence type="inferred from homology"/>
<comment type="catalytic activity">
    <reaction evidence="11">
        <text>O-phospho-L-serine + H2O = L-serine + phosphate</text>
        <dbReference type="Rhea" id="RHEA:21208"/>
        <dbReference type="ChEBI" id="CHEBI:15377"/>
        <dbReference type="ChEBI" id="CHEBI:33384"/>
        <dbReference type="ChEBI" id="CHEBI:43474"/>
        <dbReference type="ChEBI" id="CHEBI:57524"/>
        <dbReference type="EC" id="3.1.3.3"/>
    </reaction>
</comment>
<dbReference type="EMBL" id="FNQV01000016">
    <property type="protein sequence ID" value="SEA70987.1"/>
    <property type="molecule type" value="Genomic_DNA"/>
</dbReference>
<comment type="catalytic activity">
    <reaction evidence="12">
        <text>O-phospho-D-serine + H2O = D-serine + phosphate</text>
        <dbReference type="Rhea" id="RHEA:24873"/>
        <dbReference type="ChEBI" id="CHEBI:15377"/>
        <dbReference type="ChEBI" id="CHEBI:35247"/>
        <dbReference type="ChEBI" id="CHEBI:43474"/>
        <dbReference type="ChEBI" id="CHEBI:58680"/>
        <dbReference type="EC" id="3.1.3.3"/>
    </reaction>
</comment>
<keyword evidence="5" id="KW-0028">Amino-acid biosynthesis</keyword>
<evidence type="ECO:0000256" key="3">
    <source>
        <dbReference type="ARBA" id="ARBA00009184"/>
    </source>
</evidence>
<evidence type="ECO:0000256" key="10">
    <source>
        <dbReference type="ARBA" id="ARBA00031693"/>
    </source>
</evidence>
<evidence type="ECO:0000313" key="14">
    <source>
        <dbReference type="EMBL" id="SEA70987.1"/>
    </source>
</evidence>
<keyword evidence="15" id="KW-1185">Reference proteome</keyword>
<dbReference type="SFLD" id="SFLDS00003">
    <property type="entry name" value="Haloacid_Dehalogenase"/>
    <property type="match status" value="1"/>
</dbReference>
<evidence type="ECO:0000256" key="2">
    <source>
        <dbReference type="ARBA" id="ARBA00005135"/>
    </source>
</evidence>
<dbReference type="OrthoDB" id="9792539at2"/>
<keyword evidence="8" id="KW-0460">Magnesium</keyword>
<dbReference type="GO" id="GO:0006564">
    <property type="term" value="P:L-serine biosynthetic process"/>
    <property type="evidence" value="ECO:0007669"/>
    <property type="project" value="UniProtKB-KW"/>
</dbReference>
<evidence type="ECO:0000256" key="9">
    <source>
        <dbReference type="ARBA" id="ARBA00023299"/>
    </source>
</evidence>
<evidence type="ECO:0000256" key="7">
    <source>
        <dbReference type="ARBA" id="ARBA00022801"/>
    </source>
</evidence>
<dbReference type="SUPFAM" id="SSF56784">
    <property type="entry name" value="HAD-like"/>
    <property type="match status" value="1"/>
</dbReference>
<feature type="active site" description="Nucleophile" evidence="13">
    <location>
        <position position="108"/>
    </location>
</feature>
<dbReference type="InterPro" id="IPR004469">
    <property type="entry name" value="PSP"/>
</dbReference>
<organism evidence="14 15">
    <name type="scientific">Bowdeniella nasicola</name>
    <dbReference type="NCBI Taxonomy" id="208480"/>
    <lineage>
        <taxon>Bacteria</taxon>
        <taxon>Bacillati</taxon>
        <taxon>Actinomycetota</taxon>
        <taxon>Actinomycetes</taxon>
        <taxon>Actinomycetales</taxon>
        <taxon>Actinomycetaceae</taxon>
        <taxon>Bowdeniella</taxon>
    </lineage>
</organism>
<dbReference type="GO" id="GO:0036424">
    <property type="term" value="F:L-phosphoserine phosphatase activity"/>
    <property type="evidence" value="ECO:0007669"/>
    <property type="project" value="InterPro"/>
</dbReference>
<dbReference type="PANTHER" id="PTHR43344">
    <property type="entry name" value="PHOSPHOSERINE PHOSPHATASE"/>
    <property type="match status" value="1"/>
</dbReference>
<dbReference type="RefSeq" id="WP_092565877.1">
    <property type="nucleotide sequence ID" value="NZ_FNQV01000016.1"/>
</dbReference>
<dbReference type="InterPro" id="IPR036412">
    <property type="entry name" value="HAD-like_sf"/>
</dbReference>
<protein>
    <recommendedName>
        <fullName evidence="4">phosphoserine phosphatase</fullName>
        <ecNumber evidence="4">3.1.3.3</ecNumber>
    </recommendedName>
    <alternativeName>
        <fullName evidence="10">O-phosphoserine phosphohydrolase</fullName>
    </alternativeName>
</protein>
<dbReference type="GO" id="GO:0000287">
    <property type="term" value="F:magnesium ion binding"/>
    <property type="evidence" value="ECO:0007669"/>
    <property type="project" value="TreeGrafter"/>
</dbReference>
<evidence type="ECO:0000256" key="12">
    <source>
        <dbReference type="ARBA" id="ARBA00048523"/>
    </source>
</evidence>
<name>A0A1H4DED6_9ACTO</name>
<comment type="pathway">
    <text evidence="2">Amino-acid biosynthesis; L-serine biosynthesis; L-serine from 3-phospho-D-glycerate: step 3/3.</text>
</comment>
<evidence type="ECO:0000256" key="4">
    <source>
        <dbReference type="ARBA" id="ARBA00012640"/>
    </source>
</evidence>
<sequence>MIDHRLSLVSTGDLPEHLLPDVEHTLAHLGWLGLSATRREIEPAADAPTALAVIDYRGKVPPLVPTHADHDHDAMLAELISGLQALGLATLHVAGAAATTVPDLIVADMDSTFINDEGLDELAALAGKGTEVAAVTEAAMRGELDFAGSLTQRVALLAGTDSDLIDEAQGRLTLTPGAATLAAAARDHGLRFGIVSGGFHEMIDPILAEVGITRCAANRFEVADGTLTGAVAGPIVDAEAKANYLRIWAPGPYTVAIGDGANDIEMLRAASLGIAFDAKPALREVADVSVNVRRLDIVAALLGLR</sequence>
<dbReference type="AlphaFoldDB" id="A0A1H4DED6"/>
<dbReference type="InterPro" id="IPR023214">
    <property type="entry name" value="HAD_sf"/>
</dbReference>
<dbReference type="NCBIfam" id="TIGR01488">
    <property type="entry name" value="HAD-SF-IB"/>
    <property type="match status" value="1"/>
</dbReference>
<dbReference type="NCBIfam" id="TIGR00338">
    <property type="entry name" value="serB"/>
    <property type="match status" value="1"/>
</dbReference>
<dbReference type="PANTHER" id="PTHR43344:SF2">
    <property type="entry name" value="PHOSPHOSERINE PHOSPHATASE"/>
    <property type="match status" value="1"/>
</dbReference>
<comment type="cofactor">
    <cofactor evidence="1">
        <name>Mg(2+)</name>
        <dbReference type="ChEBI" id="CHEBI:18420"/>
    </cofactor>
</comment>
<evidence type="ECO:0000256" key="5">
    <source>
        <dbReference type="ARBA" id="ARBA00022605"/>
    </source>
</evidence>
<evidence type="ECO:0000256" key="8">
    <source>
        <dbReference type="ARBA" id="ARBA00022842"/>
    </source>
</evidence>
<gene>
    <name evidence="14" type="ORF">SAMN02910418_02219</name>
</gene>
<evidence type="ECO:0000256" key="11">
    <source>
        <dbReference type="ARBA" id="ARBA00048138"/>
    </source>
</evidence>
<evidence type="ECO:0000256" key="6">
    <source>
        <dbReference type="ARBA" id="ARBA00022723"/>
    </source>
</evidence>
<dbReference type="Gene3D" id="3.40.50.1000">
    <property type="entry name" value="HAD superfamily/HAD-like"/>
    <property type="match status" value="1"/>
</dbReference>
<evidence type="ECO:0000313" key="15">
    <source>
        <dbReference type="Proteomes" id="UP000199288"/>
    </source>
</evidence>
<comment type="similarity">
    <text evidence="3">Belongs to the HAD-like hydrolase superfamily. SerB family.</text>
</comment>
<dbReference type="GO" id="GO:0005737">
    <property type="term" value="C:cytoplasm"/>
    <property type="evidence" value="ECO:0007669"/>
    <property type="project" value="TreeGrafter"/>
</dbReference>
<keyword evidence="9" id="KW-0718">Serine biosynthesis</keyword>
<dbReference type="SFLD" id="SFLDG01137">
    <property type="entry name" value="C1.6.1:_Phosphoserine_Phosphat"/>
    <property type="match status" value="1"/>
</dbReference>
<accession>A0A1H4DED6</accession>
<evidence type="ECO:0000256" key="1">
    <source>
        <dbReference type="ARBA" id="ARBA00001946"/>
    </source>
</evidence>
<dbReference type="InterPro" id="IPR050582">
    <property type="entry name" value="HAD-like_SerB"/>
</dbReference>
<dbReference type="SFLD" id="SFLDF00029">
    <property type="entry name" value="phosphoserine_phosphatase"/>
    <property type="match status" value="1"/>
</dbReference>
<dbReference type="Pfam" id="PF12710">
    <property type="entry name" value="HAD"/>
    <property type="match status" value="1"/>
</dbReference>
<evidence type="ECO:0000256" key="13">
    <source>
        <dbReference type="PIRSR" id="PIRSR604469-1"/>
    </source>
</evidence>
<reference evidence="15" key="1">
    <citation type="submission" date="2016-10" db="EMBL/GenBank/DDBJ databases">
        <authorList>
            <person name="Varghese N."/>
            <person name="Submissions S."/>
        </authorList>
    </citation>
    <scope>NUCLEOTIDE SEQUENCE [LARGE SCALE GENOMIC DNA]</scope>
    <source>
        <strain evidence="15">KPR-1</strain>
    </source>
</reference>
<dbReference type="Proteomes" id="UP000199288">
    <property type="component" value="Unassembled WGS sequence"/>
</dbReference>
<keyword evidence="7" id="KW-0378">Hydrolase</keyword>
<dbReference type="UniPathway" id="UPA00135">
    <property type="reaction ID" value="UER00198"/>
</dbReference>
<keyword evidence="6" id="KW-0479">Metal-binding</keyword>